<dbReference type="PROSITE" id="PS51450">
    <property type="entry name" value="LRR"/>
    <property type="match status" value="2"/>
</dbReference>
<keyword evidence="6" id="KW-1185">Reference proteome</keyword>
<keyword evidence="2" id="KW-0732">Signal</keyword>
<evidence type="ECO:0000256" key="1">
    <source>
        <dbReference type="ARBA" id="ARBA00022614"/>
    </source>
</evidence>
<dbReference type="InterPro" id="IPR001611">
    <property type="entry name" value="Leu-rich_rpt"/>
</dbReference>
<evidence type="ECO:0000259" key="4">
    <source>
        <dbReference type="SMART" id="SM00013"/>
    </source>
</evidence>
<dbReference type="SMART" id="SM00013">
    <property type="entry name" value="LRRNT"/>
    <property type="match status" value="1"/>
</dbReference>
<dbReference type="Gene3D" id="3.80.10.10">
    <property type="entry name" value="Ribonuclease Inhibitor"/>
    <property type="match status" value="2"/>
</dbReference>
<name>A0A2T7PYI2_POMCA</name>
<evidence type="ECO:0000256" key="3">
    <source>
        <dbReference type="ARBA" id="ARBA00022737"/>
    </source>
</evidence>
<comment type="caution">
    <text evidence="5">The sequence shown here is derived from an EMBL/GenBank/DDBJ whole genome shotgun (WGS) entry which is preliminary data.</text>
</comment>
<dbReference type="Proteomes" id="UP000245119">
    <property type="component" value="Linkage Group LG1"/>
</dbReference>
<dbReference type="InterPro" id="IPR032675">
    <property type="entry name" value="LRR_dom_sf"/>
</dbReference>
<accession>A0A2T7PYI2</accession>
<dbReference type="Pfam" id="PF13855">
    <property type="entry name" value="LRR_8"/>
    <property type="match status" value="2"/>
</dbReference>
<keyword evidence="1" id="KW-0433">Leucine-rich repeat</keyword>
<proteinExistence type="predicted"/>
<evidence type="ECO:0000313" key="5">
    <source>
        <dbReference type="EMBL" id="PVD38460.1"/>
    </source>
</evidence>
<dbReference type="PANTHER" id="PTHR24373:SF392">
    <property type="entry name" value="NEPHROCAN"/>
    <property type="match status" value="1"/>
</dbReference>
<dbReference type="InterPro" id="IPR000372">
    <property type="entry name" value="LRRNT"/>
</dbReference>
<dbReference type="PANTHER" id="PTHR24373">
    <property type="entry name" value="SLIT RELATED LEUCINE-RICH REPEAT NEURONAL PROTEIN"/>
    <property type="match status" value="1"/>
</dbReference>
<feature type="domain" description="LRRNT" evidence="4">
    <location>
        <begin position="78"/>
        <end position="109"/>
    </location>
</feature>
<reference evidence="5 6" key="1">
    <citation type="submission" date="2018-04" db="EMBL/GenBank/DDBJ databases">
        <title>The genome of golden apple snail Pomacea canaliculata provides insight into stress tolerance and invasive adaptation.</title>
        <authorList>
            <person name="Liu C."/>
            <person name="Liu B."/>
            <person name="Ren Y."/>
            <person name="Zhang Y."/>
            <person name="Wang H."/>
            <person name="Li S."/>
            <person name="Jiang F."/>
            <person name="Yin L."/>
            <person name="Zhang G."/>
            <person name="Qian W."/>
            <person name="Fan W."/>
        </authorList>
    </citation>
    <scope>NUCLEOTIDE SEQUENCE [LARGE SCALE GENOMIC DNA]</scope>
    <source>
        <strain evidence="5">SZHN2017</strain>
        <tissue evidence="5">Muscle</tissue>
    </source>
</reference>
<evidence type="ECO:0000256" key="2">
    <source>
        <dbReference type="ARBA" id="ARBA00022729"/>
    </source>
</evidence>
<dbReference type="STRING" id="400727.A0A2T7PYI2"/>
<dbReference type="SUPFAM" id="SSF52058">
    <property type="entry name" value="L domain-like"/>
    <property type="match status" value="2"/>
</dbReference>
<dbReference type="OrthoDB" id="1526598at2759"/>
<organism evidence="5 6">
    <name type="scientific">Pomacea canaliculata</name>
    <name type="common">Golden apple snail</name>
    <dbReference type="NCBI Taxonomy" id="400727"/>
    <lineage>
        <taxon>Eukaryota</taxon>
        <taxon>Metazoa</taxon>
        <taxon>Spiralia</taxon>
        <taxon>Lophotrochozoa</taxon>
        <taxon>Mollusca</taxon>
        <taxon>Gastropoda</taxon>
        <taxon>Caenogastropoda</taxon>
        <taxon>Architaenioglossa</taxon>
        <taxon>Ampullarioidea</taxon>
        <taxon>Ampullariidae</taxon>
        <taxon>Pomacea</taxon>
    </lineage>
</organism>
<evidence type="ECO:0000313" key="6">
    <source>
        <dbReference type="Proteomes" id="UP000245119"/>
    </source>
</evidence>
<dbReference type="AlphaFoldDB" id="A0A2T7PYI2"/>
<dbReference type="SMART" id="SM00369">
    <property type="entry name" value="LRR_TYP"/>
    <property type="match status" value="4"/>
</dbReference>
<protein>
    <recommendedName>
        <fullName evidence="4">LRRNT domain-containing protein</fullName>
    </recommendedName>
</protein>
<gene>
    <name evidence="5" type="ORF">C0Q70_01075</name>
</gene>
<keyword evidence="3" id="KW-0677">Repeat</keyword>
<sequence length="413" mass="46247">MDAVHTGRDVLVFLLYEDIPSHELPRHVLYNLQSSTYMLRKILVVHESQMSSKMQTVIRLAIMLLTFGRTSSLALHDACTICSCTGGAVNCSYRNLHQVPNGLPPSAVNLNLSHNLLSNLSDNVFHHLTSLSVLDLSYNYLSSFTPSVFAGLRNLQWLSVTWNNLPLSDETYPFGVFSPFSQSLLYLYLNGNSPPNQSQSLNVSYPDKALSELLNLTELFMDGLNGKEFGPGFGHLQNLKKLSLSGSHDGFCDIEILYNDTFKHHPPALEYLNLSYCNIRCIEADAFSPLRTLQILDLSHNEDLGFKRLGLAVYGLQGSALHTLHINHINSHYALCVSITKEDTVYFKNTCIISIYANYNGLQFFFQGALLNMPDSLEFVSLDGNHLGFGKYLEDLNKLKSLKQIHADGYNIP</sequence>
<dbReference type="EMBL" id="PZQS01000001">
    <property type="protein sequence ID" value="PVD38460.1"/>
    <property type="molecule type" value="Genomic_DNA"/>
</dbReference>
<dbReference type="InterPro" id="IPR050328">
    <property type="entry name" value="Dev_Immune_Receptor"/>
</dbReference>
<dbReference type="InterPro" id="IPR003591">
    <property type="entry name" value="Leu-rich_rpt_typical-subtyp"/>
</dbReference>